<reference evidence="1 2" key="1">
    <citation type="submission" date="2018-10" db="EMBL/GenBank/DDBJ databases">
        <title>Effects of UV and annual dynamics of microbial communities in freshwater RAS systems.</title>
        <authorList>
            <person name="Bekkelund A.K."/>
            <person name="Hansen B.R."/>
            <person name="Stokken H."/>
            <person name="Eriksen B.F."/>
            <person name="Kashulin N.A."/>
        </authorList>
    </citation>
    <scope>NUCLEOTIDE SEQUENCE [LARGE SCALE GENOMIC DNA]</scope>
    <source>
        <strain evidence="1 2">BHSEK</strain>
    </source>
</reference>
<sequence>MIDGTVLLDWIRKFPAVEKWLLQTMRGMPMHDIETAEERWDLTRSIGEPPALVSELFLANRGDACVKLQEVIDDKLTQLKLETHYPDQVVDFISAYISTFDAETKADAMGRCLILSSPAAWEALVLYDEKHILIADAQLDLNNDMGLRLIQKARRKGHAVIFGGPRGGIPDPASIPLSMPKMQHIQDGLEKGGYNDERARSLAQKSGGNLGSLLRCIQNLSLMPQWAENSASAELAIAMLLGSWNERSDADTQAVGIAAGKTYGEWIAAIRQAALRPGTPLKQWESEWRFAARYEGWFALGPMLFDDQVERVGQVAVTVLREVHPELDLPADQRHFANFKGKSNRHSSTLRLGVSEFLALLGSEPTALTSCSTGKAPHIATRVVRDILDGATWQHWATLNDVLPLLAEASPSAFLAAVEDSLQATDCPFDELFKQEGDGALTGGTYISGLLWALETLAWAPDLFIRSIHCLAQLAERDPGGKWSNRPINSLRTILLPWLPLTCADVPKRISAVEILIKDLPRVAWSLLLKLFPESHSTSDGTRRPAWRSWIPEDWKKGVSEEEYWHQTGAYARLATEMARSDTDRLIEVTGRIGVLPPDVQELLFQSIEEGVSKDTSGETGFAIWSALDHVVRKHRRFADAAWAMPEEEVEQIARLTDKLTPKDPLIFYRRLFNGNDFDLYSSENDWEAARQALEQSRQDAVAEIHSSGGFESVVRFAESTKSPRQVGLAYGAEADEHLDARVFPAFLSDRHSVRYQFASGYAWSRFTLAKWEWIDKQGFAQWTKPDAAEFLSLFPFTLPTWQRADVVLGEDQELYWRIADANMYEADEGSHDAIDKLLQYDRPRTAISCLYQLHHQHKKIDHAQVAKALLAAVNSSEPQHQLEEHSSIKLIALLQETKGTDQSELARIEWVYLPLLEHHLGVSPKTIESEMAENSNTFCDMIRLVFGPEEEEKPIEEASPSQQNIATNAYRLLSNWKVVPGSRDGRFNGAALIEWSQAMRENATRTGHLGISLDMFGRVLTHAPEDPSGLWIHKVVAAILDAPDAETLRDGFRIQLYNSRGAHWVDPTGAPERGLAEKYRTRAEAVENAGFMRFASTLRDLAAEYDHEAERVIGRSKRDE</sequence>
<dbReference type="Proteomes" id="UP000279594">
    <property type="component" value="Chromosome"/>
</dbReference>
<dbReference type="AlphaFoldDB" id="A0A3G2E977"/>
<organism evidence="1 2">
    <name type="scientific">Janthinobacterium agaricidamnosum</name>
    <dbReference type="NCBI Taxonomy" id="55508"/>
    <lineage>
        <taxon>Bacteria</taxon>
        <taxon>Pseudomonadati</taxon>
        <taxon>Pseudomonadota</taxon>
        <taxon>Betaproteobacteria</taxon>
        <taxon>Burkholderiales</taxon>
        <taxon>Oxalobacteraceae</taxon>
        <taxon>Janthinobacterium</taxon>
    </lineage>
</organism>
<proteinExistence type="predicted"/>
<name>A0A3G2E977_9BURK</name>
<keyword evidence="2" id="KW-1185">Reference proteome</keyword>
<gene>
    <name evidence="1" type="ORF">D9M09_12745</name>
</gene>
<evidence type="ECO:0000313" key="1">
    <source>
        <dbReference type="EMBL" id="AYM76564.1"/>
    </source>
</evidence>
<dbReference type="EMBL" id="CP033019">
    <property type="protein sequence ID" value="AYM76564.1"/>
    <property type="molecule type" value="Genomic_DNA"/>
</dbReference>
<evidence type="ECO:0000313" key="2">
    <source>
        <dbReference type="Proteomes" id="UP000279594"/>
    </source>
</evidence>
<protein>
    <submittedName>
        <fullName evidence="1">Uncharacterized protein</fullName>
    </submittedName>
</protein>
<accession>A0A3G2E977</accession>